<evidence type="ECO:0000256" key="1">
    <source>
        <dbReference type="SAM" id="MobiDB-lite"/>
    </source>
</evidence>
<dbReference type="Gene3D" id="2.40.70.10">
    <property type="entry name" value="Acid Proteases"/>
    <property type="match status" value="1"/>
</dbReference>
<protein>
    <submittedName>
        <fullName evidence="2">3483_t:CDS:1</fullName>
    </submittedName>
</protein>
<dbReference type="AlphaFoldDB" id="A0A9N9PCK4"/>
<organism evidence="2 3">
    <name type="scientific">Dentiscutata erythropus</name>
    <dbReference type="NCBI Taxonomy" id="1348616"/>
    <lineage>
        <taxon>Eukaryota</taxon>
        <taxon>Fungi</taxon>
        <taxon>Fungi incertae sedis</taxon>
        <taxon>Mucoromycota</taxon>
        <taxon>Glomeromycotina</taxon>
        <taxon>Glomeromycetes</taxon>
        <taxon>Diversisporales</taxon>
        <taxon>Gigasporaceae</taxon>
        <taxon>Dentiscutata</taxon>
    </lineage>
</organism>
<comment type="caution">
    <text evidence="2">The sequence shown here is derived from an EMBL/GenBank/DDBJ whole genome shotgun (WGS) entry which is preliminary data.</text>
</comment>
<name>A0A9N9PCK4_9GLOM</name>
<evidence type="ECO:0000313" key="2">
    <source>
        <dbReference type="EMBL" id="CAG8803972.1"/>
    </source>
</evidence>
<evidence type="ECO:0000313" key="3">
    <source>
        <dbReference type="Proteomes" id="UP000789405"/>
    </source>
</evidence>
<dbReference type="CDD" id="cd00303">
    <property type="entry name" value="retropepsin_like"/>
    <property type="match status" value="1"/>
</dbReference>
<dbReference type="EMBL" id="CAJVPY010038479">
    <property type="protein sequence ID" value="CAG8803972.1"/>
    <property type="molecule type" value="Genomic_DNA"/>
</dbReference>
<feature type="non-terminal residue" evidence="2">
    <location>
        <position position="280"/>
    </location>
</feature>
<feature type="non-terminal residue" evidence="2">
    <location>
        <position position="1"/>
    </location>
</feature>
<keyword evidence="3" id="KW-1185">Reference proteome</keyword>
<gene>
    <name evidence="2" type="ORF">DERYTH_LOCUS24004</name>
</gene>
<accession>A0A9N9PCK4</accession>
<dbReference type="InterPro" id="IPR021109">
    <property type="entry name" value="Peptidase_aspartic_dom_sf"/>
</dbReference>
<reference evidence="2" key="1">
    <citation type="submission" date="2021-06" db="EMBL/GenBank/DDBJ databases">
        <authorList>
            <person name="Kallberg Y."/>
            <person name="Tangrot J."/>
            <person name="Rosling A."/>
        </authorList>
    </citation>
    <scope>NUCLEOTIDE SEQUENCE</scope>
    <source>
        <strain evidence="2">MA453B</strain>
    </source>
</reference>
<dbReference type="OrthoDB" id="5597136at2759"/>
<feature type="compositionally biased region" description="Basic and acidic residues" evidence="1">
    <location>
        <begin position="9"/>
        <end position="20"/>
    </location>
</feature>
<feature type="region of interest" description="Disordered" evidence="1">
    <location>
        <begin position="1"/>
        <end position="29"/>
    </location>
</feature>
<proteinExistence type="predicted"/>
<sequence length="280" mass="32331">EMGYFARNYKSEKKPVKEQKALSNNDKSKNVSYANAEYEDDSWDQKELVYIFQTPQHQSYIKDYKETKQKQSESEKENALLKKTPKVPPTFETPDQKDSMDITVNFPIESKIVVVTFNSGRSKTLGIVENIKIMLQGIVIPIDLQVIKSMNETLLLGTDWFAKSCTTLNFGNHTLHIKYAGKQATINTTHTSTTLLFPIKDTDEKDDDQWRPFFSDEATMDFEDWLFYNPWENEVSPAICLVETIDGMHQPETPPNYNIGQEVTPRQKEAAYKLLLQNHE</sequence>
<dbReference type="Proteomes" id="UP000789405">
    <property type="component" value="Unassembled WGS sequence"/>
</dbReference>